<reference evidence="2 3" key="1">
    <citation type="submission" date="2016-07" db="EMBL/GenBank/DDBJ databases">
        <title>Pervasive Adenine N6-methylation of Active Genes in Fungi.</title>
        <authorList>
            <consortium name="DOE Joint Genome Institute"/>
            <person name="Mondo S.J."/>
            <person name="Dannebaum R.O."/>
            <person name="Kuo R.C."/>
            <person name="Labutti K."/>
            <person name="Haridas S."/>
            <person name="Kuo A."/>
            <person name="Salamov A."/>
            <person name="Ahrendt S.R."/>
            <person name="Lipzen A."/>
            <person name="Sullivan W."/>
            <person name="Andreopoulos W.B."/>
            <person name="Clum A."/>
            <person name="Lindquist E."/>
            <person name="Daum C."/>
            <person name="Ramamoorthy G.K."/>
            <person name="Gryganskyi A."/>
            <person name="Culley D."/>
            <person name="Magnuson J.K."/>
            <person name="James T.Y."/>
            <person name="O'Malley M.A."/>
            <person name="Stajich J.E."/>
            <person name="Spatafora J.W."/>
            <person name="Visel A."/>
            <person name="Grigoriev I.V."/>
        </authorList>
    </citation>
    <scope>NUCLEOTIDE SEQUENCE [LARGE SCALE GENOMIC DNA]</scope>
    <source>
        <strain evidence="2 3">PL171</strain>
    </source>
</reference>
<evidence type="ECO:0000313" key="3">
    <source>
        <dbReference type="Proteomes" id="UP000193411"/>
    </source>
</evidence>
<dbReference type="AlphaFoldDB" id="A0A1Y2HCD3"/>
<keyword evidence="1" id="KW-1133">Transmembrane helix</keyword>
<feature type="transmembrane region" description="Helical" evidence="1">
    <location>
        <begin position="33"/>
        <end position="54"/>
    </location>
</feature>
<organism evidence="2 3">
    <name type="scientific">Catenaria anguillulae PL171</name>
    <dbReference type="NCBI Taxonomy" id="765915"/>
    <lineage>
        <taxon>Eukaryota</taxon>
        <taxon>Fungi</taxon>
        <taxon>Fungi incertae sedis</taxon>
        <taxon>Blastocladiomycota</taxon>
        <taxon>Blastocladiomycetes</taxon>
        <taxon>Blastocladiales</taxon>
        <taxon>Catenariaceae</taxon>
        <taxon>Catenaria</taxon>
    </lineage>
</organism>
<protein>
    <submittedName>
        <fullName evidence="2">Uncharacterized protein</fullName>
    </submittedName>
</protein>
<gene>
    <name evidence="2" type="ORF">BCR44DRAFT_48456</name>
</gene>
<dbReference type="EMBL" id="MCFL01000076">
    <property type="protein sequence ID" value="ORZ30722.1"/>
    <property type="molecule type" value="Genomic_DNA"/>
</dbReference>
<keyword evidence="1" id="KW-0812">Transmembrane</keyword>
<accession>A0A1Y2HCD3</accession>
<keyword evidence="3" id="KW-1185">Reference proteome</keyword>
<name>A0A1Y2HCD3_9FUNG</name>
<evidence type="ECO:0000313" key="2">
    <source>
        <dbReference type="EMBL" id="ORZ30722.1"/>
    </source>
</evidence>
<sequence length="395" mass="42928">MTHFNLVSFLLLSAILFLYFVCAQVPLVSLRFLIMFPTAIFMFSASFAFFLRVLGNGNGTGTPLSTLPRTTPAAVNNIHHTQPDLVLFKCTPPALHALSLAEKYTQQVLAQAATKLRLCLLEADLAARAATESSLRAEIDQLKSAAAHHHIEFGGVVDKLALAKAECAAASAKIHALETANKAHEHAISELTAAVHAKESQVNATLDRAQRRWDRYAAKVACKAKEYERKKRDQVKLAVAREQAVRAEFDDFKCKSYTYIGWVSWIEERLLAQAADVVALKKELLGREAVVRDLRWAMIKANDDKDKMRAEWEAAKVLELVAQEYTTPVNASVVDELCAGIAGMSIECDGSLCAEGVKQDKTGDSGVDAAVTLPQSADSACSLLLPSPSSPSSSS</sequence>
<dbReference type="Proteomes" id="UP000193411">
    <property type="component" value="Unassembled WGS sequence"/>
</dbReference>
<evidence type="ECO:0000256" key="1">
    <source>
        <dbReference type="SAM" id="Phobius"/>
    </source>
</evidence>
<keyword evidence="1" id="KW-0472">Membrane</keyword>
<proteinExistence type="predicted"/>
<comment type="caution">
    <text evidence="2">The sequence shown here is derived from an EMBL/GenBank/DDBJ whole genome shotgun (WGS) entry which is preliminary data.</text>
</comment>